<evidence type="ECO:0000256" key="2">
    <source>
        <dbReference type="ARBA" id="ARBA00022490"/>
    </source>
</evidence>
<sequence length="227" mass="24910">MTGMSPSPSLSALSSRAGSMANLHDRIFSPASEEAIERLKETEKIIAELNETWEEKLRRTEDIRMQREALLAEMGVAMREDGGTVGVFSPKKTPHLVNLNEDPLMSECLLYYIKDGTTKVGRDDARSRQDIVLSGHFIQDEHCTFSSTAGSGGEGETELTNCGRTMIVSISSSSMRRILSRFCLRAPEVIGSVEAGTIETGLWTKETWTSEAIVIVNYKLGGSSPEC</sequence>
<organism evidence="10 11">
    <name type="scientific">Oncorhynchus mykiss</name>
    <name type="common">Rainbow trout</name>
    <name type="synonym">Salmo gairdneri</name>
    <dbReference type="NCBI Taxonomy" id="8022"/>
    <lineage>
        <taxon>Eukaryota</taxon>
        <taxon>Metazoa</taxon>
        <taxon>Chordata</taxon>
        <taxon>Craniata</taxon>
        <taxon>Vertebrata</taxon>
        <taxon>Euteleostomi</taxon>
        <taxon>Actinopterygii</taxon>
        <taxon>Neopterygii</taxon>
        <taxon>Teleostei</taxon>
        <taxon>Protacanthopterygii</taxon>
        <taxon>Salmoniformes</taxon>
        <taxon>Salmonidae</taxon>
        <taxon>Salmoninae</taxon>
        <taxon>Oncorhynchus</taxon>
    </lineage>
</organism>
<keyword evidence="7" id="KW-0206">Cytoskeleton</keyword>
<dbReference type="GO" id="GO:0005524">
    <property type="term" value="F:ATP binding"/>
    <property type="evidence" value="ECO:0007669"/>
    <property type="project" value="UniProtKB-KW"/>
</dbReference>
<protein>
    <recommendedName>
        <fullName evidence="9">Kinesin-associated domain-containing protein</fullName>
    </recommendedName>
</protein>
<gene>
    <name evidence="10" type="ORF">GSONMT00045948001</name>
</gene>
<dbReference type="GO" id="GO:0005874">
    <property type="term" value="C:microtubule"/>
    <property type="evidence" value="ECO:0007669"/>
    <property type="project" value="UniProtKB-KW"/>
</dbReference>
<dbReference type="EMBL" id="FR955403">
    <property type="protein sequence ID" value="CDR00270.1"/>
    <property type="molecule type" value="Genomic_DNA"/>
</dbReference>
<evidence type="ECO:0000313" key="10">
    <source>
        <dbReference type="EMBL" id="CDR00270.1"/>
    </source>
</evidence>
<evidence type="ECO:0000256" key="8">
    <source>
        <dbReference type="SAM" id="Coils"/>
    </source>
</evidence>
<keyword evidence="6" id="KW-0505">Motor protein</keyword>
<evidence type="ECO:0000259" key="9">
    <source>
        <dbReference type="Pfam" id="PF16183"/>
    </source>
</evidence>
<accession>A0A060ZGF9</accession>
<evidence type="ECO:0000256" key="7">
    <source>
        <dbReference type="ARBA" id="ARBA00023212"/>
    </source>
</evidence>
<name>A0A060ZGF9_ONCMY</name>
<keyword evidence="8" id="KW-0175">Coiled coil</keyword>
<dbReference type="SUPFAM" id="SSF49879">
    <property type="entry name" value="SMAD/FHA domain"/>
    <property type="match status" value="1"/>
</dbReference>
<dbReference type="Pfam" id="PF16183">
    <property type="entry name" value="Kinesin_assoc"/>
    <property type="match status" value="1"/>
</dbReference>
<evidence type="ECO:0000256" key="1">
    <source>
        <dbReference type="ARBA" id="ARBA00004245"/>
    </source>
</evidence>
<dbReference type="Gene3D" id="6.10.250.2520">
    <property type="match status" value="1"/>
</dbReference>
<keyword evidence="4" id="KW-0547">Nucleotide-binding</keyword>
<dbReference type="AlphaFoldDB" id="A0A060ZGF9"/>
<proteinExistence type="predicted"/>
<keyword evidence="2" id="KW-0963">Cytoplasm</keyword>
<dbReference type="PANTHER" id="PTHR47117:SF2">
    <property type="entry name" value="KINESIN-LIKE PROTEIN KIF1A ISOFORM X1"/>
    <property type="match status" value="1"/>
</dbReference>
<evidence type="ECO:0000313" key="11">
    <source>
        <dbReference type="Proteomes" id="UP000193380"/>
    </source>
</evidence>
<dbReference type="PANTHER" id="PTHR47117">
    <property type="entry name" value="STAR-RELATED LIPID TRANSFER PROTEIN 9"/>
    <property type="match status" value="1"/>
</dbReference>
<dbReference type="Proteomes" id="UP000193380">
    <property type="component" value="Unassembled WGS sequence"/>
</dbReference>
<comment type="subcellular location">
    <subcellularLocation>
        <location evidence="1">Cytoplasm</location>
        <location evidence="1">Cytoskeleton</location>
    </subcellularLocation>
</comment>
<dbReference type="STRING" id="8022.A0A060ZGF9"/>
<evidence type="ECO:0000256" key="5">
    <source>
        <dbReference type="ARBA" id="ARBA00022840"/>
    </source>
</evidence>
<dbReference type="PaxDb" id="8022-A0A060ZGF9"/>
<feature type="coiled-coil region" evidence="8">
    <location>
        <begin position="32"/>
        <end position="59"/>
    </location>
</feature>
<feature type="domain" description="Kinesin-associated" evidence="9">
    <location>
        <begin position="1"/>
        <end position="116"/>
    </location>
</feature>
<dbReference type="InterPro" id="IPR008984">
    <property type="entry name" value="SMAD_FHA_dom_sf"/>
</dbReference>
<evidence type="ECO:0000256" key="6">
    <source>
        <dbReference type="ARBA" id="ARBA00023175"/>
    </source>
</evidence>
<dbReference type="Gene3D" id="2.60.200.20">
    <property type="match status" value="1"/>
</dbReference>
<reference evidence="10" key="2">
    <citation type="submission" date="2014-03" db="EMBL/GenBank/DDBJ databases">
        <authorList>
            <person name="Genoscope - CEA"/>
        </authorList>
    </citation>
    <scope>NUCLEOTIDE SEQUENCE</scope>
</reference>
<keyword evidence="3" id="KW-0493">Microtubule</keyword>
<evidence type="ECO:0000256" key="3">
    <source>
        <dbReference type="ARBA" id="ARBA00022701"/>
    </source>
</evidence>
<evidence type="ECO:0000256" key="4">
    <source>
        <dbReference type="ARBA" id="ARBA00022741"/>
    </source>
</evidence>
<dbReference type="InterPro" id="IPR032405">
    <property type="entry name" value="Kinesin_assoc"/>
</dbReference>
<keyword evidence="5" id="KW-0067">ATP-binding</keyword>
<reference evidence="10" key="1">
    <citation type="journal article" date="2014" name="Nat. Commun.">
        <title>The rainbow trout genome provides novel insights into evolution after whole-genome duplication in vertebrates.</title>
        <authorList>
            <person name="Berthelot C."/>
            <person name="Brunet F."/>
            <person name="Chalopin D."/>
            <person name="Juanchich A."/>
            <person name="Bernard M."/>
            <person name="Noel B."/>
            <person name="Bento P."/>
            <person name="Da Silva C."/>
            <person name="Labadie K."/>
            <person name="Alberti A."/>
            <person name="Aury J.M."/>
            <person name="Louis A."/>
            <person name="Dehais P."/>
            <person name="Bardou P."/>
            <person name="Montfort J."/>
            <person name="Klopp C."/>
            <person name="Cabau C."/>
            <person name="Gaspin C."/>
            <person name="Thorgaard G.H."/>
            <person name="Boussaha M."/>
            <person name="Quillet E."/>
            <person name="Guyomard R."/>
            <person name="Galiana D."/>
            <person name="Bobe J."/>
            <person name="Volff J.N."/>
            <person name="Genet C."/>
            <person name="Wincker P."/>
            <person name="Jaillon O."/>
            <person name="Roest Crollius H."/>
            <person name="Guiguen Y."/>
        </authorList>
    </citation>
    <scope>NUCLEOTIDE SEQUENCE [LARGE SCALE GENOMIC DNA]</scope>
</reference>